<feature type="compositionally biased region" description="Acidic residues" evidence="2">
    <location>
        <begin position="110"/>
        <end position="123"/>
    </location>
</feature>
<feature type="compositionally biased region" description="Basic and acidic residues" evidence="2">
    <location>
        <begin position="95"/>
        <end position="107"/>
    </location>
</feature>
<protein>
    <recommendedName>
        <fullName evidence="5">Protein phosphatase inhibitor 2</fullName>
    </recommendedName>
</protein>
<feature type="compositionally biased region" description="Acidic residues" evidence="2">
    <location>
        <begin position="154"/>
        <end position="164"/>
    </location>
</feature>
<dbReference type="GO" id="GO:0004864">
    <property type="term" value="F:protein phosphatase inhibitor activity"/>
    <property type="evidence" value="ECO:0007669"/>
    <property type="project" value="InterPro"/>
</dbReference>
<feature type="region of interest" description="Disordered" evidence="2">
    <location>
        <begin position="1"/>
        <end position="30"/>
    </location>
</feature>
<reference evidence="3" key="1">
    <citation type="journal article" date="2023" name="Mol. Biol. Evol.">
        <title>Third-Generation Sequencing Reveals the Adaptive Role of the Epigenome in Three Deep-Sea Polychaetes.</title>
        <authorList>
            <person name="Perez M."/>
            <person name="Aroh O."/>
            <person name="Sun Y."/>
            <person name="Lan Y."/>
            <person name="Juniper S.K."/>
            <person name="Young C.R."/>
            <person name="Angers B."/>
            <person name="Qian P.Y."/>
        </authorList>
    </citation>
    <scope>NUCLEOTIDE SEQUENCE</scope>
    <source>
        <strain evidence="3">R07B-5</strain>
    </source>
</reference>
<dbReference type="EMBL" id="JAODUO010000817">
    <property type="protein sequence ID" value="KAK2174222.1"/>
    <property type="molecule type" value="Genomic_DNA"/>
</dbReference>
<dbReference type="Proteomes" id="UP001209878">
    <property type="component" value="Unassembled WGS sequence"/>
</dbReference>
<evidence type="ECO:0000313" key="3">
    <source>
        <dbReference type="EMBL" id="KAK2174222.1"/>
    </source>
</evidence>
<evidence type="ECO:0000313" key="4">
    <source>
        <dbReference type="Proteomes" id="UP001209878"/>
    </source>
</evidence>
<feature type="compositionally biased region" description="Basic and acidic residues" evidence="2">
    <location>
        <begin position="1"/>
        <end position="11"/>
    </location>
</feature>
<dbReference type="InterPro" id="IPR007062">
    <property type="entry name" value="PPI-2"/>
</dbReference>
<dbReference type="PANTHER" id="PTHR12398">
    <property type="entry name" value="PROTEIN PHOSPHATASE INHIBITOR"/>
    <property type="match status" value="1"/>
</dbReference>
<dbReference type="PANTHER" id="PTHR12398:SF20">
    <property type="entry name" value="PROTEIN PHOSPHATASE 1 REGULATORY INHIBITOR SUBUNIT 2"/>
    <property type="match status" value="1"/>
</dbReference>
<feature type="region of interest" description="Disordered" evidence="2">
    <location>
        <begin position="44"/>
        <end position="76"/>
    </location>
</feature>
<keyword evidence="4" id="KW-1185">Reference proteome</keyword>
<evidence type="ECO:0000256" key="1">
    <source>
        <dbReference type="ARBA" id="ARBA00005472"/>
    </source>
</evidence>
<dbReference type="Gene3D" id="6.10.250.1050">
    <property type="match status" value="2"/>
</dbReference>
<comment type="caution">
    <text evidence="3">The sequence shown here is derived from an EMBL/GenBank/DDBJ whole genome shotgun (WGS) entry which is preliminary data.</text>
</comment>
<dbReference type="GO" id="GO:0009966">
    <property type="term" value="P:regulation of signal transduction"/>
    <property type="evidence" value="ECO:0007669"/>
    <property type="project" value="InterPro"/>
</dbReference>
<dbReference type="AlphaFoldDB" id="A0AAD9KMS8"/>
<evidence type="ECO:0000256" key="2">
    <source>
        <dbReference type="SAM" id="MobiDB-lite"/>
    </source>
</evidence>
<gene>
    <name evidence="3" type="ORF">NP493_817g01028</name>
</gene>
<feature type="region of interest" description="Disordered" evidence="2">
    <location>
        <begin position="149"/>
        <end position="173"/>
    </location>
</feature>
<evidence type="ECO:0008006" key="5">
    <source>
        <dbReference type="Google" id="ProtNLM"/>
    </source>
</evidence>
<proteinExistence type="inferred from homology"/>
<organism evidence="3 4">
    <name type="scientific">Ridgeia piscesae</name>
    <name type="common">Tubeworm</name>
    <dbReference type="NCBI Taxonomy" id="27915"/>
    <lineage>
        <taxon>Eukaryota</taxon>
        <taxon>Metazoa</taxon>
        <taxon>Spiralia</taxon>
        <taxon>Lophotrochozoa</taxon>
        <taxon>Annelida</taxon>
        <taxon>Polychaeta</taxon>
        <taxon>Sedentaria</taxon>
        <taxon>Canalipalpata</taxon>
        <taxon>Sabellida</taxon>
        <taxon>Siboglinidae</taxon>
        <taxon>Ridgeia</taxon>
    </lineage>
</organism>
<name>A0AAD9KMS8_RIDPI</name>
<accession>A0AAD9KMS8</accession>
<comment type="similarity">
    <text evidence="1">Belongs to the protein phosphatase inhibitor 2 family.</text>
</comment>
<dbReference type="Pfam" id="PF04979">
    <property type="entry name" value="IPP-2"/>
    <property type="match status" value="1"/>
</dbReference>
<sequence>MADEQKQEAKPKKSILKPSTSFDKASQKERKMTWDEMNILATFHPEGKDYGHNKIDEPPTPYNYMSEGEQTEQGEMCSCAINPIDLASKLADNGTTRREPDEPKESSNLESDEDDEDMDETEEEKVRRLSFEEKRKLHYNEFYAMKLAKQRMAEEEDEDEDDNDNSLSTDVPK</sequence>
<feature type="region of interest" description="Disordered" evidence="2">
    <location>
        <begin position="88"/>
        <end position="131"/>
    </location>
</feature>
<feature type="compositionally biased region" description="Basic and acidic residues" evidence="2">
    <location>
        <begin position="45"/>
        <end position="57"/>
    </location>
</feature>